<dbReference type="InterPro" id="IPR050297">
    <property type="entry name" value="LipidA_mod_glycosyltrf_83"/>
</dbReference>
<proteinExistence type="predicted"/>
<feature type="transmembrane region" description="Helical" evidence="8">
    <location>
        <begin position="276"/>
        <end position="296"/>
    </location>
</feature>
<protein>
    <recommendedName>
        <fullName evidence="9">Glycosyltransferase RgtA/B/C/D-like domain-containing protein</fullName>
    </recommendedName>
</protein>
<dbReference type="InterPro" id="IPR038731">
    <property type="entry name" value="RgtA/B/C-like"/>
</dbReference>
<dbReference type="GO" id="GO:0009103">
    <property type="term" value="P:lipopolysaccharide biosynthetic process"/>
    <property type="evidence" value="ECO:0007669"/>
    <property type="project" value="UniProtKB-ARBA"/>
</dbReference>
<keyword evidence="6 8" id="KW-1133">Transmembrane helix</keyword>
<feature type="transmembrane region" description="Helical" evidence="8">
    <location>
        <begin position="102"/>
        <end position="119"/>
    </location>
</feature>
<evidence type="ECO:0000256" key="8">
    <source>
        <dbReference type="SAM" id="Phobius"/>
    </source>
</evidence>
<feature type="transmembrane region" description="Helical" evidence="8">
    <location>
        <begin position="333"/>
        <end position="352"/>
    </location>
</feature>
<sequence length="521" mass="61303">MIIFILIILYLISRLINLTALPVFADEAIYIRWAQLIFDNWERAFIPMMDGKPPLFMWLIMEILRIVKDPLMAGRLLSVILGLLTLVFIYLLTKNFFNKKTALLATFFYLTSPFFFIYNRMALIEGLLAFTLCLQIYFLSLYFKTKKKYFILLSGLSWGLSMLSKTSAFFFFPLYLPLGFYLSKEIDLSKKNKFIKKRWWRLRIYFSNLLKNKEILFYIFFAGVLGCLFFLSITRRSHFFPALFRRSRDFSFTIEEFLQGQYKSVGERLLMVLKWLFYYNSPLVFASFLGSFYFLFKNKNKREKKVIFLFWFFIMIFLLPLVFMGKILSPRYFLPLSPLVLILASLVITRIKSKTGHSNWFKRIRVLIISSTLGFNLYFIGLSLLDADKTPFLQVDKTYYLQEWSSGHGIKEAFDYLNKIAEKENIFVAAEGYFGTLPDGFVIYKDAYGITSMEVEGIGPYVKSVSDLLKEKAKEKRTFILGNSHRFIFSQEEPLNLLKTYYRPAGGPQLLLYEVLNVEKD</sequence>
<keyword evidence="2" id="KW-1003">Cell membrane</keyword>
<reference evidence="11" key="1">
    <citation type="submission" date="2017-09" db="EMBL/GenBank/DDBJ databases">
        <title>Depth-based differentiation of microbial function through sediment-hosted aquifers and enrichment of novel symbionts in the deep terrestrial subsurface.</title>
        <authorList>
            <person name="Probst A.J."/>
            <person name="Ladd B."/>
            <person name="Jarett J.K."/>
            <person name="Geller-Mcgrath D.E."/>
            <person name="Sieber C.M.K."/>
            <person name="Emerson J.B."/>
            <person name="Anantharaman K."/>
            <person name="Thomas B.C."/>
            <person name="Malmstrom R."/>
            <person name="Stieglmeier M."/>
            <person name="Klingl A."/>
            <person name="Woyke T."/>
            <person name="Ryan C.M."/>
            <person name="Banfield J.F."/>
        </authorList>
    </citation>
    <scope>NUCLEOTIDE SEQUENCE [LARGE SCALE GENOMIC DNA]</scope>
</reference>
<evidence type="ECO:0000313" key="10">
    <source>
        <dbReference type="EMBL" id="PIS09411.1"/>
    </source>
</evidence>
<feature type="transmembrane region" description="Helical" evidence="8">
    <location>
        <begin position="126"/>
        <end position="143"/>
    </location>
</feature>
<keyword evidence="5 8" id="KW-0812">Transmembrane</keyword>
<evidence type="ECO:0000256" key="6">
    <source>
        <dbReference type="ARBA" id="ARBA00022989"/>
    </source>
</evidence>
<dbReference type="PANTHER" id="PTHR33908">
    <property type="entry name" value="MANNOSYLTRANSFERASE YKCB-RELATED"/>
    <property type="match status" value="1"/>
</dbReference>
<evidence type="ECO:0000256" key="2">
    <source>
        <dbReference type="ARBA" id="ARBA00022475"/>
    </source>
</evidence>
<evidence type="ECO:0000256" key="1">
    <source>
        <dbReference type="ARBA" id="ARBA00004651"/>
    </source>
</evidence>
<keyword evidence="4" id="KW-0808">Transferase</keyword>
<feature type="transmembrane region" description="Helical" evidence="8">
    <location>
        <begin position="364"/>
        <end position="385"/>
    </location>
</feature>
<dbReference type="Proteomes" id="UP000230093">
    <property type="component" value="Unassembled WGS sequence"/>
</dbReference>
<evidence type="ECO:0000259" key="9">
    <source>
        <dbReference type="Pfam" id="PF13231"/>
    </source>
</evidence>
<dbReference type="AlphaFoldDB" id="A0A2H0W9S5"/>
<comment type="subcellular location">
    <subcellularLocation>
        <location evidence="1">Cell membrane</location>
        <topology evidence="1">Multi-pass membrane protein</topology>
    </subcellularLocation>
</comment>
<organism evidence="10 11">
    <name type="scientific">Candidatus Beckwithbacteria bacterium CG10_big_fil_rev_8_21_14_0_10_34_10</name>
    <dbReference type="NCBI Taxonomy" id="1974495"/>
    <lineage>
        <taxon>Bacteria</taxon>
        <taxon>Candidatus Beckwithiibacteriota</taxon>
    </lineage>
</organism>
<accession>A0A2H0W9S5</accession>
<name>A0A2H0W9S5_9BACT</name>
<dbReference type="Pfam" id="PF13231">
    <property type="entry name" value="PMT_2"/>
    <property type="match status" value="1"/>
</dbReference>
<gene>
    <name evidence="10" type="ORF">COT75_01895</name>
</gene>
<dbReference type="GO" id="GO:0005886">
    <property type="term" value="C:plasma membrane"/>
    <property type="evidence" value="ECO:0007669"/>
    <property type="project" value="UniProtKB-SubCell"/>
</dbReference>
<evidence type="ECO:0000256" key="7">
    <source>
        <dbReference type="ARBA" id="ARBA00023136"/>
    </source>
</evidence>
<comment type="caution">
    <text evidence="10">The sequence shown here is derived from an EMBL/GenBank/DDBJ whole genome shotgun (WGS) entry which is preliminary data.</text>
</comment>
<evidence type="ECO:0000256" key="3">
    <source>
        <dbReference type="ARBA" id="ARBA00022676"/>
    </source>
</evidence>
<dbReference type="GO" id="GO:0016763">
    <property type="term" value="F:pentosyltransferase activity"/>
    <property type="evidence" value="ECO:0007669"/>
    <property type="project" value="TreeGrafter"/>
</dbReference>
<feature type="transmembrane region" description="Helical" evidence="8">
    <location>
        <begin position="215"/>
        <end position="233"/>
    </location>
</feature>
<feature type="transmembrane region" description="Helical" evidence="8">
    <location>
        <begin position="308"/>
        <end position="327"/>
    </location>
</feature>
<feature type="transmembrane region" description="Helical" evidence="8">
    <location>
        <begin position="76"/>
        <end position="96"/>
    </location>
</feature>
<feature type="domain" description="Glycosyltransferase RgtA/B/C/D-like" evidence="9">
    <location>
        <begin position="52"/>
        <end position="176"/>
    </location>
</feature>
<keyword evidence="3" id="KW-0328">Glycosyltransferase</keyword>
<keyword evidence="7 8" id="KW-0472">Membrane</keyword>
<dbReference type="PANTHER" id="PTHR33908:SF11">
    <property type="entry name" value="MEMBRANE PROTEIN"/>
    <property type="match status" value="1"/>
</dbReference>
<evidence type="ECO:0000256" key="5">
    <source>
        <dbReference type="ARBA" id="ARBA00022692"/>
    </source>
</evidence>
<dbReference type="EMBL" id="PEZT01000010">
    <property type="protein sequence ID" value="PIS09411.1"/>
    <property type="molecule type" value="Genomic_DNA"/>
</dbReference>
<evidence type="ECO:0000256" key="4">
    <source>
        <dbReference type="ARBA" id="ARBA00022679"/>
    </source>
</evidence>
<evidence type="ECO:0000313" key="11">
    <source>
        <dbReference type="Proteomes" id="UP000230093"/>
    </source>
</evidence>